<reference evidence="3" key="1">
    <citation type="journal article" date="2014" name="Nucleic Acids Res.">
        <title>The evolutionary dynamics of variant antigen genes in Babesia reveal a history of genomic innovation underlying host-parasite interaction.</title>
        <authorList>
            <person name="Jackson A.P."/>
            <person name="Otto T.D."/>
            <person name="Darby A."/>
            <person name="Ramaprasad A."/>
            <person name="Xia D."/>
            <person name="Echaide I.E."/>
            <person name="Farber M."/>
            <person name="Gahlot S."/>
            <person name="Gamble J."/>
            <person name="Gupta D."/>
            <person name="Gupta Y."/>
            <person name="Jackson L."/>
            <person name="Malandrin L."/>
            <person name="Malas T.B."/>
            <person name="Moussa E."/>
            <person name="Nair M."/>
            <person name="Reid A.J."/>
            <person name="Sanders M."/>
            <person name="Sharma J."/>
            <person name="Tracey A."/>
            <person name="Quail M.A."/>
            <person name="Weir W."/>
            <person name="Wastling J.M."/>
            <person name="Hall N."/>
            <person name="Willadsen P."/>
            <person name="Lingelbach K."/>
            <person name="Shiels B."/>
            <person name="Tait A."/>
            <person name="Berriman M."/>
            <person name="Allred D.R."/>
            <person name="Pain A."/>
        </authorList>
    </citation>
    <scope>NUCLEOTIDE SEQUENCE [LARGE SCALE GENOMIC DNA]</scope>
    <source>
        <strain evidence="3">Bond</strain>
    </source>
</reference>
<protein>
    <submittedName>
        <fullName evidence="2">Uncharacterized protein</fullName>
    </submittedName>
</protein>
<proteinExistence type="predicted"/>
<dbReference type="OrthoDB" id="10401213at2759"/>
<keyword evidence="3" id="KW-1185">Reference proteome</keyword>
<feature type="region of interest" description="Disordered" evidence="1">
    <location>
        <begin position="38"/>
        <end position="62"/>
    </location>
</feature>
<evidence type="ECO:0000256" key="1">
    <source>
        <dbReference type="SAM" id="MobiDB-lite"/>
    </source>
</evidence>
<feature type="compositionally biased region" description="Polar residues" evidence="1">
    <location>
        <begin position="39"/>
        <end position="54"/>
    </location>
</feature>
<gene>
    <name evidence="2" type="ORF">BBBOND_0306450</name>
</gene>
<evidence type="ECO:0000313" key="3">
    <source>
        <dbReference type="Proteomes" id="UP000033188"/>
    </source>
</evidence>
<dbReference type="RefSeq" id="XP_012768927.1">
    <property type="nucleotide sequence ID" value="XM_012913473.1"/>
</dbReference>
<dbReference type="EMBL" id="LK391709">
    <property type="protein sequence ID" value="CDR96741.1"/>
    <property type="molecule type" value="Genomic_DNA"/>
</dbReference>
<dbReference type="KEGG" id="bbig:BBBOND_0306450"/>
<dbReference type="VEuPathDB" id="PiroplasmaDB:BBBOND_0306450"/>
<dbReference type="AlphaFoldDB" id="A0A061D7S9"/>
<organism evidence="2 3">
    <name type="scientific">Babesia bigemina</name>
    <dbReference type="NCBI Taxonomy" id="5866"/>
    <lineage>
        <taxon>Eukaryota</taxon>
        <taxon>Sar</taxon>
        <taxon>Alveolata</taxon>
        <taxon>Apicomplexa</taxon>
        <taxon>Aconoidasida</taxon>
        <taxon>Piroplasmida</taxon>
        <taxon>Babesiidae</taxon>
        <taxon>Babesia</taxon>
    </lineage>
</organism>
<evidence type="ECO:0000313" key="2">
    <source>
        <dbReference type="EMBL" id="CDR96741.1"/>
    </source>
</evidence>
<dbReference type="GeneID" id="24565282"/>
<dbReference type="Proteomes" id="UP000033188">
    <property type="component" value="Chromosome 3"/>
</dbReference>
<sequence>MTGSIRAFYYTCRACNREISHKIAINLIAEKSLPKVTTAAASTKSDAPNSNKSDANSHLEDTLRARLQQQLSGPTSGWMMKQHKVNLSDNFRRIVNMMNSSRLPCPHCHSRGHWIWRGCV</sequence>
<name>A0A061D7S9_BABBI</name>
<accession>A0A061D7S9</accession>